<evidence type="ECO:0000313" key="2">
    <source>
        <dbReference type="EMBL" id="HCL02175.1"/>
    </source>
</evidence>
<evidence type="ECO:0000256" key="1">
    <source>
        <dbReference type="SAM" id="Phobius"/>
    </source>
</evidence>
<keyword evidence="1" id="KW-1133">Transmembrane helix</keyword>
<evidence type="ECO:0000313" key="3">
    <source>
        <dbReference type="Proteomes" id="UP000262969"/>
    </source>
</evidence>
<keyword evidence="1" id="KW-0812">Transmembrane</keyword>
<organism evidence="2 3">
    <name type="scientific">Lachnoclostridium phytofermentans</name>
    <dbReference type="NCBI Taxonomy" id="66219"/>
    <lineage>
        <taxon>Bacteria</taxon>
        <taxon>Bacillati</taxon>
        <taxon>Bacillota</taxon>
        <taxon>Clostridia</taxon>
        <taxon>Lachnospirales</taxon>
        <taxon>Lachnospiraceae</taxon>
    </lineage>
</organism>
<comment type="caution">
    <text evidence="2">The sequence shown here is derived from an EMBL/GenBank/DDBJ whole genome shotgun (WGS) entry which is preliminary data.</text>
</comment>
<keyword evidence="1" id="KW-0472">Membrane</keyword>
<accession>A0A3D2X6K1</accession>
<proteinExistence type="predicted"/>
<reference evidence="2 3" key="1">
    <citation type="journal article" date="2018" name="Nat. Biotechnol.">
        <title>A standardized bacterial taxonomy based on genome phylogeny substantially revises the tree of life.</title>
        <authorList>
            <person name="Parks D.H."/>
            <person name="Chuvochina M."/>
            <person name="Waite D.W."/>
            <person name="Rinke C."/>
            <person name="Skarshewski A."/>
            <person name="Chaumeil P.A."/>
            <person name="Hugenholtz P."/>
        </authorList>
    </citation>
    <scope>NUCLEOTIDE SEQUENCE [LARGE SCALE GENOMIC DNA]</scope>
    <source>
        <strain evidence="2">UBA11728</strain>
    </source>
</reference>
<feature type="transmembrane region" description="Helical" evidence="1">
    <location>
        <begin position="71"/>
        <end position="90"/>
    </location>
</feature>
<dbReference type="Pfam" id="PF12650">
    <property type="entry name" value="DUF3784"/>
    <property type="match status" value="1"/>
</dbReference>
<dbReference type="InterPro" id="IPR017259">
    <property type="entry name" value="UCP037672"/>
</dbReference>
<sequence>MLVLGSLFVFTGWRIWKKEQITLIHDYHYTKVSEADKKPYTSKMGKATMLIGIGTILTGIIGFLSHTAYGWFAFGICFISGLAIMVFAQFKYNHGLF</sequence>
<dbReference type="Proteomes" id="UP000262969">
    <property type="component" value="Unassembled WGS sequence"/>
</dbReference>
<protein>
    <submittedName>
        <fullName evidence="2">DUF3784 domain-containing protein</fullName>
    </submittedName>
</protein>
<name>A0A3D2X6K1_9FIRM</name>
<gene>
    <name evidence="2" type="ORF">DHW61_07100</name>
</gene>
<dbReference type="AlphaFoldDB" id="A0A3D2X6K1"/>
<feature type="transmembrane region" description="Helical" evidence="1">
    <location>
        <begin position="47"/>
        <end position="65"/>
    </location>
</feature>
<dbReference type="EMBL" id="DPVV01000241">
    <property type="protein sequence ID" value="HCL02175.1"/>
    <property type="molecule type" value="Genomic_DNA"/>
</dbReference>